<accession>A0AA45C714</accession>
<dbReference type="GO" id="GO:0030246">
    <property type="term" value="F:carbohydrate binding"/>
    <property type="evidence" value="ECO:0007669"/>
    <property type="project" value="InterPro"/>
</dbReference>
<evidence type="ECO:0000259" key="9">
    <source>
        <dbReference type="SMART" id="SM00642"/>
    </source>
</evidence>
<dbReference type="AlphaFoldDB" id="A0AA45C714"/>
<dbReference type="Pfam" id="PF03714">
    <property type="entry name" value="PUD"/>
    <property type="match status" value="1"/>
</dbReference>
<dbReference type="SUPFAM" id="SSF81296">
    <property type="entry name" value="E set domains"/>
    <property type="match status" value="1"/>
</dbReference>
<dbReference type="InterPro" id="IPR014756">
    <property type="entry name" value="Ig_E-set"/>
</dbReference>
<gene>
    <name evidence="10" type="ORF">C7380_108133</name>
</gene>
<dbReference type="Gene3D" id="2.60.40.1110">
    <property type="match status" value="1"/>
</dbReference>
<dbReference type="SUPFAM" id="SSF51445">
    <property type="entry name" value="(Trans)glycosidases"/>
    <property type="match status" value="1"/>
</dbReference>
<dbReference type="SUPFAM" id="SSF49452">
    <property type="entry name" value="Starch-binding domain-like"/>
    <property type="match status" value="1"/>
</dbReference>
<dbReference type="NCBIfam" id="TIGR02102">
    <property type="entry name" value="pullulan_Gpos"/>
    <property type="match status" value="1"/>
</dbReference>
<proteinExistence type="inferred from homology"/>
<name>A0AA45C714_9BACT</name>
<sequence>MVHLKNIKSILLVLLIGIFSISLFASEIPENVLRIHYQRTDENYDNIVLWIWNDTTWTSPSGWPDGLIQSGKDDFGVYWDVPLKESANNLGFLMVNKETQEKDGGDKGFTMLNDYNEVYTFMGEDKVYVNKDKSVPHAILKGEILSDEKILLNFTKIIGVRKSQIKLEDKDGNEIPIKTTKPLSKTSLELNADLDLEKVPFKITFNNKTIQAKAGWRLIDSLYSYDGNDLGVTYKDGAATFKIWSPKASKVSIYIYDKNNQSVEIAKKNLNLNEENGVWNIHINPEEINVKDLKGYYYQYEIINDGVSKRVLDPYAKSMAAFKVKTGGLGGDKYTINSEETEDKVGKGAILNPSEIGPNLDYAKIDNFEKREDAIIWEIHIRDFTSDPSIEKDLNSRWGTYKAFIDKLDYIKSLGVTHVQLLPVMAWYYGDETSMEKRELNYSSQNNSYNWGYDPHNYFSPDGAYSMNAEDPQLRINELKELIKAIHDAGMGVILDVVYTHMAQASLLNDIVPDYYFFMDDNGNFVGGFGNNLATSHKMAEKLMVDSVKYWFDEYKIDGMRWDMMGDATADSVQKAYDEAKKLNPNALFIGEGWRTFSGKVEDPSLVPADQDWMMNTDDVAVFSDEIRNELKSGFGSEGQPRFITGGPRDIKTIFSNIIGKPSNVKSDDPGDIVQYIAAHDNLPLHDVIAQSIKKDPATDEEEIQKRIRLGNTIILTSQGISFLHAGQEYGRTKQWKSDKKPEQKYHYLTDEKGNPFKNPYFIHDSYDSSDAINMFEWNKVMNDGVYKTTVDYTKGLIALRKSTDAFRLEDHQKIEKNVKLLNSKDIKDVDLVIAFTAESTDGEIYYVIINADSKVRKIQLNGDIKNAKILVDAEKAGIDEIKDPIGVQISENSIILNPLTATVLKLK</sequence>
<dbReference type="InterPro" id="IPR013780">
    <property type="entry name" value="Glyco_hydro_b"/>
</dbReference>
<dbReference type="Gene3D" id="2.60.40.1180">
    <property type="entry name" value="Golgi alpha-mannosidase II"/>
    <property type="match status" value="1"/>
</dbReference>
<evidence type="ECO:0000256" key="2">
    <source>
        <dbReference type="ARBA" id="ARBA00022729"/>
    </source>
</evidence>
<dbReference type="RefSeq" id="WP_109604827.1">
    <property type="nucleotide sequence ID" value="NZ_QGGI01000008.1"/>
</dbReference>
<keyword evidence="2" id="KW-0732">Signal</keyword>
<evidence type="ECO:0000313" key="10">
    <source>
        <dbReference type="EMBL" id="PWJ93303.1"/>
    </source>
</evidence>
<evidence type="ECO:0000256" key="3">
    <source>
        <dbReference type="ARBA" id="ARBA00022801"/>
    </source>
</evidence>
<keyword evidence="4" id="KW-0326">Glycosidase</keyword>
<feature type="domain" description="Glycosyl hydrolase family 13 catalytic" evidence="9">
    <location>
        <begin position="378"/>
        <end position="758"/>
    </location>
</feature>
<dbReference type="Pfam" id="PF02922">
    <property type="entry name" value="CBM_48"/>
    <property type="match status" value="1"/>
</dbReference>
<dbReference type="InterPro" id="IPR013783">
    <property type="entry name" value="Ig-like_fold"/>
</dbReference>
<dbReference type="Pfam" id="PF00128">
    <property type="entry name" value="Alpha-amylase"/>
    <property type="match status" value="1"/>
</dbReference>
<dbReference type="EC" id="3.2.1.41" evidence="6"/>
<dbReference type="CDD" id="cd10315">
    <property type="entry name" value="CBM41_pullulanase"/>
    <property type="match status" value="1"/>
</dbReference>
<reference evidence="10 11" key="1">
    <citation type="submission" date="2018-05" db="EMBL/GenBank/DDBJ databases">
        <title>Genomic Encyclopedia of Type Strains, Phase IV (KMG-IV): sequencing the most valuable type-strain genomes for metagenomic binning, comparative biology and taxonomic classification.</title>
        <authorList>
            <person name="Goeker M."/>
        </authorList>
    </citation>
    <scope>NUCLEOTIDE SEQUENCE [LARGE SCALE GENOMIC DNA]</scope>
    <source>
        <strain evidence="10 11">DSM 24906</strain>
    </source>
</reference>
<evidence type="ECO:0000256" key="4">
    <source>
        <dbReference type="ARBA" id="ARBA00023295"/>
    </source>
</evidence>
<dbReference type="Gene3D" id="2.60.40.1220">
    <property type="match status" value="1"/>
</dbReference>
<dbReference type="SMART" id="SM00642">
    <property type="entry name" value="Aamy"/>
    <property type="match status" value="1"/>
</dbReference>
<dbReference type="InterPro" id="IPR006047">
    <property type="entry name" value="GH13_cat_dom"/>
</dbReference>
<comment type="catalytic activity">
    <reaction evidence="5">
        <text>Hydrolysis of (1-&gt;6)-alpha-D-glucosidic linkages in pullulan, amylopectin and glycogen, and in the alpha- and beta-limit dextrins of amylopectin and glycogen.</text>
        <dbReference type="EC" id="3.2.1.41"/>
    </reaction>
</comment>
<dbReference type="InterPro" id="IPR014755">
    <property type="entry name" value="Cu-Rt/internalin_Ig-like"/>
</dbReference>
<evidence type="ECO:0000256" key="7">
    <source>
        <dbReference type="ARBA" id="ARBA00029618"/>
    </source>
</evidence>
<dbReference type="Gene3D" id="2.60.40.10">
    <property type="entry name" value="Immunoglobulins"/>
    <property type="match status" value="1"/>
</dbReference>
<dbReference type="CDD" id="cd11341">
    <property type="entry name" value="AmyAc_Pullulanase_LD-like"/>
    <property type="match status" value="1"/>
</dbReference>
<protein>
    <recommendedName>
        <fullName evidence="6">pullulanase</fullName>
        <ecNumber evidence="6">3.2.1.41</ecNumber>
    </recommendedName>
    <alternativeName>
        <fullName evidence="7">Alpha-dextrin endo-1,6-alpha-glucosidase</fullName>
    </alternativeName>
    <alternativeName>
        <fullName evidence="8">Pullulan 6-glucanohydrolase</fullName>
    </alternativeName>
</protein>
<dbReference type="GO" id="GO:0051060">
    <property type="term" value="F:pullulanase activity"/>
    <property type="evidence" value="ECO:0007669"/>
    <property type="project" value="UniProtKB-EC"/>
</dbReference>
<comment type="caution">
    <text evidence="10">The sequence shown here is derived from an EMBL/GenBank/DDBJ whole genome shotgun (WGS) entry which is preliminary data.</text>
</comment>
<dbReference type="GO" id="GO:0005975">
    <property type="term" value="P:carbohydrate metabolic process"/>
    <property type="evidence" value="ECO:0007669"/>
    <property type="project" value="InterPro"/>
</dbReference>
<evidence type="ECO:0000313" key="11">
    <source>
        <dbReference type="Proteomes" id="UP000245921"/>
    </source>
</evidence>
<dbReference type="InterPro" id="IPR011838">
    <property type="entry name" value="Pullulan_Gpos"/>
</dbReference>
<dbReference type="Gene3D" id="3.20.20.80">
    <property type="entry name" value="Glycosidases"/>
    <property type="match status" value="1"/>
</dbReference>
<evidence type="ECO:0000256" key="1">
    <source>
        <dbReference type="ARBA" id="ARBA00008061"/>
    </source>
</evidence>
<dbReference type="Proteomes" id="UP000245921">
    <property type="component" value="Unassembled WGS sequence"/>
</dbReference>
<dbReference type="InterPro" id="IPR013784">
    <property type="entry name" value="Carb-bd-like_fold"/>
</dbReference>
<evidence type="ECO:0000256" key="6">
    <source>
        <dbReference type="ARBA" id="ARBA00024062"/>
    </source>
</evidence>
<dbReference type="EMBL" id="QGGI01000008">
    <property type="protein sequence ID" value="PWJ93303.1"/>
    <property type="molecule type" value="Genomic_DNA"/>
</dbReference>
<organism evidence="10 11">
    <name type="scientific">Oceanotoga teriensis</name>
    <dbReference type="NCBI Taxonomy" id="515440"/>
    <lineage>
        <taxon>Bacteria</taxon>
        <taxon>Thermotogati</taxon>
        <taxon>Thermotogota</taxon>
        <taxon>Thermotogae</taxon>
        <taxon>Petrotogales</taxon>
        <taxon>Petrotogaceae</taxon>
        <taxon>Oceanotoga</taxon>
    </lineage>
</organism>
<keyword evidence="11" id="KW-1185">Reference proteome</keyword>
<dbReference type="PANTHER" id="PTHR43002">
    <property type="entry name" value="GLYCOGEN DEBRANCHING ENZYME"/>
    <property type="match status" value="1"/>
</dbReference>
<comment type="similarity">
    <text evidence="1">Belongs to the glycosyl hydrolase 13 family.</text>
</comment>
<dbReference type="InterPro" id="IPR040806">
    <property type="entry name" value="SpuA_C"/>
</dbReference>
<dbReference type="InterPro" id="IPR017853">
    <property type="entry name" value="GH"/>
</dbReference>
<dbReference type="Pfam" id="PF18033">
    <property type="entry name" value="SpuA_C"/>
    <property type="match status" value="1"/>
</dbReference>
<evidence type="ECO:0000256" key="8">
    <source>
        <dbReference type="ARBA" id="ARBA00031076"/>
    </source>
</evidence>
<dbReference type="CDD" id="cd02860">
    <property type="entry name" value="E_set_Pullulanase"/>
    <property type="match status" value="1"/>
</dbReference>
<dbReference type="InterPro" id="IPR004193">
    <property type="entry name" value="Glyco_hydro_13_N"/>
</dbReference>
<evidence type="ECO:0000256" key="5">
    <source>
        <dbReference type="ARBA" id="ARBA00023965"/>
    </source>
</evidence>
<dbReference type="InterPro" id="IPR005323">
    <property type="entry name" value="CBM41_pullulanase"/>
</dbReference>
<keyword evidence="3" id="KW-0378">Hydrolase</keyword>